<dbReference type="Gene3D" id="1.20.120.530">
    <property type="entry name" value="GntR ligand-binding domain-like"/>
    <property type="match status" value="1"/>
</dbReference>
<feature type="compositionally biased region" description="Basic and acidic residues" evidence="4">
    <location>
        <begin position="18"/>
        <end position="34"/>
    </location>
</feature>
<dbReference type="CDD" id="cd07377">
    <property type="entry name" value="WHTH_GntR"/>
    <property type="match status" value="1"/>
</dbReference>
<dbReference type="PANTHER" id="PTHR43537">
    <property type="entry name" value="TRANSCRIPTIONAL REGULATOR, GNTR FAMILY"/>
    <property type="match status" value="1"/>
</dbReference>
<name>A0A9X2K109_9ACTN</name>
<dbReference type="RefSeq" id="WP_253743317.1">
    <property type="nucleotide sequence ID" value="NZ_BAABKA010000057.1"/>
</dbReference>
<dbReference type="PROSITE" id="PS50949">
    <property type="entry name" value="HTH_GNTR"/>
    <property type="match status" value="1"/>
</dbReference>
<accession>A0A9X2K109</accession>
<dbReference type="Pfam" id="PF07729">
    <property type="entry name" value="FCD"/>
    <property type="match status" value="1"/>
</dbReference>
<organism evidence="6 7">
    <name type="scientific">Nonomuraea thailandensis</name>
    <dbReference type="NCBI Taxonomy" id="1188745"/>
    <lineage>
        <taxon>Bacteria</taxon>
        <taxon>Bacillati</taxon>
        <taxon>Actinomycetota</taxon>
        <taxon>Actinomycetes</taxon>
        <taxon>Streptosporangiales</taxon>
        <taxon>Streptosporangiaceae</taxon>
        <taxon>Nonomuraea</taxon>
    </lineage>
</organism>
<evidence type="ECO:0000256" key="4">
    <source>
        <dbReference type="SAM" id="MobiDB-lite"/>
    </source>
</evidence>
<dbReference type="SUPFAM" id="SSF48008">
    <property type="entry name" value="GntR ligand-binding domain-like"/>
    <property type="match status" value="1"/>
</dbReference>
<evidence type="ECO:0000256" key="2">
    <source>
        <dbReference type="ARBA" id="ARBA00023125"/>
    </source>
</evidence>
<keyword evidence="3" id="KW-0804">Transcription</keyword>
<dbReference type="SMART" id="SM00895">
    <property type="entry name" value="FCD"/>
    <property type="match status" value="1"/>
</dbReference>
<dbReference type="PANTHER" id="PTHR43537:SF44">
    <property type="entry name" value="GNTR FAMILY REGULATORY PROTEIN"/>
    <property type="match status" value="1"/>
</dbReference>
<dbReference type="InterPro" id="IPR008920">
    <property type="entry name" value="TF_FadR/GntR_C"/>
</dbReference>
<comment type="caution">
    <text evidence="6">The sequence shown here is derived from an EMBL/GenBank/DDBJ whole genome shotgun (WGS) entry which is preliminary data.</text>
</comment>
<dbReference type="InterPro" id="IPR000524">
    <property type="entry name" value="Tscrpt_reg_HTH_GntR"/>
</dbReference>
<reference evidence="6" key="1">
    <citation type="submission" date="2022-06" db="EMBL/GenBank/DDBJ databases">
        <title>Sequencing the genomes of 1000 actinobacteria strains.</title>
        <authorList>
            <person name="Klenk H.-P."/>
        </authorList>
    </citation>
    <scope>NUCLEOTIDE SEQUENCE</scope>
    <source>
        <strain evidence="6">DSM 46694</strain>
    </source>
</reference>
<feature type="region of interest" description="Disordered" evidence="4">
    <location>
        <begin position="1"/>
        <end position="60"/>
    </location>
</feature>
<sequence length="287" mass="31028">MTQHAPAGPRAGDPVDDTAGHTHGDAHGDTRGDAHGGTAGGTAGGASRPARRSRRVRPAKLGTTVVEQLVDDIVRGVLRPGSALPSEGELCEEFGVSRTVIRESVKIVQEKGLVRIEHGRGTQVLDPRQWNLLDDVVLTSVIAHDEHATFLDELVSVRTALETDMAAAAARFHTARDDERIAAELGTMRASLESPPDFGAADVRFHDMIMAASGNRLGRAIVNSIHDKARTSMRYHGEYNDSVMRRTLDEHQAISDAIAAGDPEEAAAAMRRHILDSWNRRRPTPRG</sequence>
<keyword evidence="2 6" id="KW-0238">DNA-binding</keyword>
<evidence type="ECO:0000256" key="3">
    <source>
        <dbReference type="ARBA" id="ARBA00023163"/>
    </source>
</evidence>
<dbReference type="InterPro" id="IPR036388">
    <property type="entry name" value="WH-like_DNA-bd_sf"/>
</dbReference>
<dbReference type="Proteomes" id="UP001139648">
    <property type="component" value="Unassembled WGS sequence"/>
</dbReference>
<gene>
    <name evidence="6" type="ORF">HD597_003458</name>
</gene>
<dbReference type="GO" id="GO:0003700">
    <property type="term" value="F:DNA-binding transcription factor activity"/>
    <property type="evidence" value="ECO:0007669"/>
    <property type="project" value="InterPro"/>
</dbReference>
<evidence type="ECO:0000313" key="6">
    <source>
        <dbReference type="EMBL" id="MCP2356438.1"/>
    </source>
</evidence>
<dbReference type="GO" id="GO:0003677">
    <property type="term" value="F:DNA binding"/>
    <property type="evidence" value="ECO:0007669"/>
    <property type="project" value="UniProtKB-KW"/>
</dbReference>
<dbReference type="InterPro" id="IPR036390">
    <property type="entry name" value="WH_DNA-bd_sf"/>
</dbReference>
<feature type="compositionally biased region" description="Gly residues" evidence="4">
    <location>
        <begin position="35"/>
        <end position="44"/>
    </location>
</feature>
<dbReference type="Pfam" id="PF00392">
    <property type="entry name" value="GntR"/>
    <property type="match status" value="1"/>
</dbReference>
<protein>
    <submittedName>
        <fullName evidence="6">DNA-binding FadR family transcriptional regulator</fullName>
    </submittedName>
</protein>
<evidence type="ECO:0000313" key="7">
    <source>
        <dbReference type="Proteomes" id="UP001139648"/>
    </source>
</evidence>
<dbReference type="Gene3D" id="1.10.10.10">
    <property type="entry name" value="Winged helix-like DNA-binding domain superfamily/Winged helix DNA-binding domain"/>
    <property type="match status" value="1"/>
</dbReference>
<dbReference type="InterPro" id="IPR011711">
    <property type="entry name" value="GntR_C"/>
</dbReference>
<dbReference type="PRINTS" id="PR00035">
    <property type="entry name" value="HTHGNTR"/>
</dbReference>
<dbReference type="EMBL" id="JAMZEB010000002">
    <property type="protein sequence ID" value="MCP2356438.1"/>
    <property type="molecule type" value="Genomic_DNA"/>
</dbReference>
<dbReference type="SUPFAM" id="SSF46785">
    <property type="entry name" value="Winged helix' DNA-binding domain"/>
    <property type="match status" value="1"/>
</dbReference>
<dbReference type="AlphaFoldDB" id="A0A9X2K109"/>
<proteinExistence type="predicted"/>
<evidence type="ECO:0000256" key="1">
    <source>
        <dbReference type="ARBA" id="ARBA00023015"/>
    </source>
</evidence>
<feature type="domain" description="HTH gntR-type" evidence="5">
    <location>
        <begin position="59"/>
        <end position="127"/>
    </location>
</feature>
<dbReference type="SMART" id="SM00345">
    <property type="entry name" value="HTH_GNTR"/>
    <property type="match status" value="1"/>
</dbReference>
<feature type="compositionally biased region" description="Basic residues" evidence="4">
    <location>
        <begin position="49"/>
        <end position="58"/>
    </location>
</feature>
<keyword evidence="1" id="KW-0805">Transcription regulation</keyword>
<keyword evidence="7" id="KW-1185">Reference proteome</keyword>
<evidence type="ECO:0000259" key="5">
    <source>
        <dbReference type="PROSITE" id="PS50949"/>
    </source>
</evidence>